<comment type="caution">
    <text evidence="1">The sequence shown here is derived from an EMBL/GenBank/DDBJ whole genome shotgun (WGS) entry which is preliminary data.</text>
</comment>
<dbReference type="OrthoDB" id="360187at2"/>
<dbReference type="RefSeq" id="WP_104435101.1">
    <property type="nucleotide sequence ID" value="NZ_PTJA01000002.1"/>
</dbReference>
<evidence type="ECO:0008006" key="3">
    <source>
        <dbReference type="Google" id="ProtNLM"/>
    </source>
</evidence>
<reference evidence="1 2" key="1">
    <citation type="submission" date="2018-02" db="EMBL/GenBank/DDBJ databases">
        <title>Genomic Encyclopedia of Archaeal and Bacterial Type Strains, Phase II (KMG-II): from individual species to whole genera.</title>
        <authorList>
            <person name="Goeker M."/>
        </authorList>
    </citation>
    <scope>NUCLEOTIDE SEQUENCE [LARGE SCALE GENOMIC DNA]</scope>
    <source>
        <strain evidence="1 2">DSM 3808</strain>
    </source>
</reference>
<gene>
    <name evidence="1" type="ORF">BXY41_102227</name>
</gene>
<evidence type="ECO:0000313" key="2">
    <source>
        <dbReference type="Proteomes" id="UP000237749"/>
    </source>
</evidence>
<evidence type="ECO:0000313" key="1">
    <source>
        <dbReference type="EMBL" id="PPK82538.1"/>
    </source>
</evidence>
<organism evidence="1 2">
    <name type="scientific">Lacrimispora xylanisolvens</name>
    <dbReference type="NCBI Taxonomy" id="384636"/>
    <lineage>
        <taxon>Bacteria</taxon>
        <taxon>Bacillati</taxon>
        <taxon>Bacillota</taxon>
        <taxon>Clostridia</taxon>
        <taxon>Lachnospirales</taxon>
        <taxon>Lachnospiraceae</taxon>
        <taxon>Lacrimispora</taxon>
    </lineage>
</organism>
<name>A0A2S6HX12_9FIRM</name>
<dbReference type="SUPFAM" id="SSF109604">
    <property type="entry name" value="HD-domain/PDEase-like"/>
    <property type="match status" value="1"/>
</dbReference>
<sequence length="189" mass="22188">MKNLYLTPEEEQEAIKWAEDASWVEREDYNMDLEYLACVKDILDHKVFQSMDHYMQHGDTTCKAHCIKVSYLSYCICRKLGWEYKEAARAGLLHDFFLYDWHTHARETGERFHGFTHPRAALKNAVKHFDLTENEKDMILRHMWPLTPVPPKTKGGMVIIYADKLCGLVETTARIKRWILYGFGRKSAA</sequence>
<dbReference type="Gene3D" id="1.10.3210.10">
    <property type="entry name" value="Hypothetical protein af1432"/>
    <property type="match status" value="1"/>
</dbReference>
<dbReference type="EMBL" id="PTJA01000002">
    <property type="protein sequence ID" value="PPK82538.1"/>
    <property type="molecule type" value="Genomic_DNA"/>
</dbReference>
<protein>
    <recommendedName>
        <fullName evidence="3">HD domain-containing protein</fullName>
    </recommendedName>
</protein>
<accession>A0A2S6HX12</accession>
<keyword evidence="2" id="KW-1185">Reference proteome</keyword>
<proteinExistence type="predicted"/>
<dbReference type="AlphaFoldDB" id="A0A2S6HX12"/>
<dbReference type="Proteomes" id="UP000237749">
    <property type="component" value="Unassembled WGS sequence"/>
</dbReference>